<dbReference type="Proteomes" id="UP001627154">
    <property type="component" value="Unassembled WGS sequence"/>
</dbReference>
<reference evidence="8 9" key="1">
    <citation type="journal article" date="2024" name="bioRxiv">
        <title>A reference genome for Trichogramma kaykai: A tiny desert-dwelling parasitoid wasp with competing sex-ratio distorters.</title>
        <authorList>
            <person name="Culotta J."/>
            <person name="Lindsey A.R."/>
        </authorList>
    </citation>
    <scope>NUCLEOTIDE SEQUENCE [LARGE SCALE GENOMIC DNA]</scope>
    <source>
        <strain evidence="8 9">KSX58</strain>
    </source>
</reference>
<dbReference type="PANTHER" id="PTHR11741">
    <property type="entry name" value="ELONGATION FACTOR TS"/>
    <property type="match status" value="1"/>
</dbReference>
<dbReference type="GO" id="GO:0003746">
    <property type="term" value="F:translation elongation factor activity"/>
    <property type="evidence" value="ECO:0007669"/>
    <property type="project" value="UniProtKB-UniRule"/>
</dbReference>
<dbReference type="FunFam" id="1.10.8.10:FF:000031">
    <property type="entry name" value="Elongation factor Ts, mitochondrial"/>
    <property type="match status" value="1"/>
</dbReference>
<dbReference type="SUPFAM" id="SSF54713">
    <property type="entry name" value="Elongation factor Ts (EF-Ts), dimerisation domain"/>
    <property type="match status" value="1"/>
</dbReference>
<keyword evidence="3 6" id="KW-0648">Protein biosynthesis</keyword>
<feature type="domain" description="Translation elongation factor EFTs/EF1B dimerisation" evidence="7">
    <location>
        <begin position="248"/>
        <end position="286"/>
    </location>
</feature>
<dbReference type="Gene3D" id="1.10.8.10">
    <property type="entry name" value="DNA helicase RuvA subunit, C-terminal domain"/>
    <property type="match status" value="1"/>
</dbReference>
<evidence type="ECO:0000256" key="1">
    <source>
        <dbReference type="ARBA" id="ARBA00005532"/>
    </source>
</evidence>
<evidence type="ECO:0000256" key="6">
    <source>
        <dbReference type="HAMAP-Rule" id="MF_03135"/>
    </source>
</evidence>
<evidence type="ECO:0000256" key="4">
    <source>
        <dbReference type="ARBA" id="ARBA00022946"/>
    </source>
</evidence>
<comment type="caution">
    <text evidence="8">The sequence shown here is derived from an EMBL/GenBank/DDBJ whole genome shotgun (WGS) entry which is preliminary data.</text>
</comment>
<dbReference type="EMBL" id="JBJJXI010000051">
    <property type="protein sequence ID" value="KAL3400493.1"/>
    <property type="molecule type" value="Genomic_DNA"/>
</dbReference>
<accession>A0ABD2X544</accession>
<dbReference type="CDD" id="cd14275">
    <property type="entry name" value="UBA_EF-Ts"/>
    <property type="match status" value="1"/>
</dbReference>
<dbReference type="Pfam" id="PF25025">
    <property type="entry name" value="EF-Ts_N"/>
    <property type="match status" value="1"/>
</dbReference>
<dbReference type="PANTHER" id="PTHR11741:SF0">
    <property type="entry name" value="ELONGATION FACTOR TS, MITOCHONDRIAL"/>
    <property type="match status" value="1"/>
</dbReference>
<dbReference type="SUPFAM" id="SSF46934">
    <property type="entry name" value="UBA-like"/>
    <property type="match status" value="1"/>
</dbReference>
<keyword evidence="2 6" id="KW-0251">Elongation factor</keyword>
<dbReference type="PROSITE" id="PS01127">
    <property type="entry name" value="EF_TS_2"/>
    <property type="match status" value="1"/>
</dbReference>
<comment type="function">
    <text evidence="6">Associates with the EF-Tu.GDP complex and induces the exchange of GDP to GTP. It remains bound to the aminoacyl-tRNA.EF-Tu.GTP complex up to the GTP hydrolysis stage on the ribosome.</text>
</comment>
<dbReference type="InterPro" id="IPR001816">
    <property type="entry name" value="Transl_elong_EFTs/EF1B"/>
</dbReference>
<dbReference type="InterPro" id="IPR014039">
    <property type="entry name" value="Transl_elong_EFTs/EF1B_dimer"/>
</dbReference>
<dbReference type="Gene3D" id="3.30.479.20">
    <property type="entry name" value="Elongation factor Ts, dimerisation domain"/>
    <property type="match status" value="2"/>
</dbReference>
<comment type="similarity">
    <text evidence="1 6">Belongs to the EF-Ts family.</text>
</comment>
<dbReference type="InterPro" id="IPR009060">
    <property type="entry name" value="UBA-like_sf"/>
</dbReference>
<keyword evidence="4" id="KW-0809">Transit peptide</keyword>
<evidence type="ECO:0000256" key="5">
    <source>
        <dbReference type="ARBA" id="ARBA00023128"/>
    </source>
</evidence>
<organism evidence="8 9">
    <name type="scientific">Trichogramma kaykai</name>
    <dbReference type="NCBI Taxonomy" id="54128"/>
    <lineage>
        <taxon>Eukaryota</taxon>
        <taxon>Metazoa</taxon>
        <taxon>Ecdysozoa</taxon>
        <taxon>Arthropoda</taxon>
        <taxon>Hexapoda</taxon>
        <taxon>Insecta</taxon>
        <taxon>Pterygota</taxon>
        <taxon>Neoptera</taxon>
        <taxon>Endopterygota</taxon>
        <taxon>Hymenoptera</taxon>
        <taxon>Apocrita</taxon>
        <taxon>Proctotrupomorpha</taxon>
        <taxon>Chalcidoidea</taxon>
        <taxon>Trichogrammatidae</taxon>
        <taxon>Trichogramma</taxon>
    </lineage>
</organism>
<sequence>MLFKNITRFISTNNVLWQASNKSLLAKLRKKTGYTFANCKKALELHENDVEKAEKWLRDQAQALGWSKAQKLQGRATSQGLIAVITNQAHGALIEINCETDFVAKNKDFHGLSEVVADAVLKHNLSVGLNGHNRFILDADALKSLSACDGISVADHSALAIGTLGENIAVKRALCMSVPNDVHLVGFSHPAASEPGKVLYGKYGALLAFKTQDDPIVLGKQLCQHIIGMNPTKIGNPEVDEPAQSSDDEATLIHQEFILDPSIKVQQLLDETNTQILDFARFEMGESIEGQDLDAVETAG</sequence>
<dbReference type="InterPro" id="IPR036402">
    <property type="entry name" value="EF-Ts_dimer_sf"/>
</dbReference>
<dbReference type="GO" id="GO:0005739">
    <property type="term" value="C:mitochondrion"/>
    <property type="evidence" value="ECO:0007669"/>
    <property type="project" value="UniProtKB-SubCell"/>
</dbReference>
<evidence type="ECO:0000256" key="3">
    <source>
        <dbReference type="ARBA" id="ARBA00022917"/>
    </source>
</evidence>
<dbReference type="AlphaFoldDB" id="A0ABD2X544"/>
<evidence type="ECO:0000256" key="2">
    <source>
        <dbReference type="ARBA" id="ARBA00022768"/>
    </source>
</evidence>
<dbReference type="Pfam" id="PF00889">
    <property type="entry name" value="EF_TS"/>
    <property type="match status" value="2"/>
</dbReference>
<proteinExistence type="inferred from homology"/>
<evidence type="ECO:0000259" key="7">
    <source>
        <dbReference type="Pfam" id="PF00889"/>
    </source>
</evidence>
<evidence type="ECO:0000313" key="9">
    <source>
        <dbReference type="Proteomes" id="UP001627154"/>
    </source>
</evidence>
<evidence type="ECO:0000313" key="8">
    <source>
        <dbReference type="EMBL" id="KAL3400493.1"/>
    </source>
</evidence>
<protein>
    <recommendedName>
        <fullName evidence="6">Elongation factor Ts, mitochondrial</fullName>
        <shortName evidence="6">EF-Ts</shortName>
        <shortName evidence="6">EF-TsMt</shortName>
    </recommendedName>
</protein>
<name>A0ABD2X544_9HYME</name>
<feature type="domain" description="Translation elongation factor EFTs/EF1B dimerisation" evidence="7">
    <location>
        <begin position="91"/>
        <end position="241"/>
    </location>
</feature>
<dbReference type="InterPro" id="IPR018101">
    <property type="entry name" value="Transl_elong_Ts_CS"/>
</dbReference>
<gene>
    <name evidence="8" type="ORF">TKK_006346</name>
</gene>
<dbReference type="HAMAP" id="MF_00050">
    <property type="entry name" value="EF_Ts"/>
    <property type="match status" value="1"/>
</dbReference>
<keyword evidence="9" id="KW-1185">Reference proteome</keyword>
<keyword evidence="5 6" id="KW-0496">Mitochondrion</keyword>
<comment type="subcellular location">
    <subcellularLocation>
        <location evidence="6">Mitochondrion</location>
    </subcellularLocation>
</comment>